<dbReference type="Proteomes" id="UP001230188">
    <property type="component" value="Unassembled WGS sequence"/>
</dbReference>
<dbReference type="AlphaFoldDB" id="A0AAD7UPD5"/>
<accession>A0AAD7UPD5</accession>
<dbReference type="Gene3D" id="2.60.120.620">
    <property type="entry name" value="q2cbj1_9rhob like domain"/>
    <property type="match status" value="1"/>
</dbReference>
<sequence>MKVVVVLLPCSVAAFAAKKGGFATTPKKAPKKKKAAPTVVASPPLPAAEGGLVEPQSGLPQFMGAYLIKDPSIPDGIMKLFDETPQVRGMVSAQGGGEPIVDLRVKDSLEMSVAPNDSRREWRRYVQALNECMGHYVNTYPYAGAYGKFGLVSRTNVQRYPPGGGYKTFHTERTGKGEPEGSRHLVFMTYLNTLTDAGGTEFYHQDFVATPTKGLTLVWPAGWEFTHRGVPSPTQEKTITTGWFNYL</sequence>
<dbReference type="InterPro" id="IPR044862">
    <property type="entry name" value="Pro_4_hyd_alph_FE2OG_OXY"/>
</dbReference>
<organism evidence="3 4">
    <name type="scientific">Chrysophaeum taylorii</name>
    <dbReference type="NCBI Taxonomy" id="2483200"/>
    <lineage>
        <taxon>Eukaryota</taxon>
        <taxon>Sar</taxon>
        <taxon>Stramenopiles</taxon>
        <taxon>Ochrophyta</taxon>
        <taxon>Pelagophyceae</taxon>
        <taxon>Pelagomonadales</taxon>
        <taxon>Pelagomonadaceae</taxon>
        <taxon>Chrysophaeum</taxon>
    </lineage>
</organism>
<evidence type="ECO:0000313" key="4">
    <source>
        <dbReference type="Proteomes" id="UP001230188"/>
    </source>
</evidence>
<proteinExistence type="predicted"/>
<feature type="domain" description="Prolyl 4-hydroxylase alpha subunit Fe(2+) 2OG dioxygenase" evidence="2">
    <location>
        <begin position="156"/>
        <end position="245"/>
    </location>
</feature>
<feature type="signal peptide" evidence="1">
    <location>
        <begin position="1"/>
        <end position="16"/>
    </location>
</feature>
<evidence type="ECO:0000259" key="2">
    <source>
        <dbReference type="Pfam" id="PF13640"/>
    </source>
</evidence>
<keyword evidence="4" id="KW-1185">Reference proteome</keyword>
<evidence type="ECO:0000313" key="3">
    <source>
        <dbReference type="EMBL" id="KAJ8613252.1"/>
    </source>
</evidence>
<dbReference type="EMBL" id="JAQMWT010000034">
    <property type="protein sequence ID" value="KAJ8613252.1"/>
    <property type="molecule type" value="Genomic_DNA"/>
</dbReference>
<reference evidence="3" key="1">
    <citation type="submission" date="2023-01" db="EMBL/GenBank/DDBJ databases">
        <title>Metagenome sequencing of chrysophaentin producing Chrysophaeum taylorii.</title>
        <authorList>
            <person name="Davison J."/>
            <person name="Bewley C."/>
        </authorList>
    </citation>
    <scope>NUCLEOTIDE SEQUENCE</scope>
    <source>
        <strain evidence="3">NIES-1699</strain>
    </source>
</reference>
<feature type="chain" id="PRO_5042185981" description="Prolyl 4-hydroxylase alpha subunit Fe(2+) 2OG dioxygenase domain-containing protein" evidence="1">
    <location>
        <begin position="17"/>
        <end position="247"/>
    </location>
</feature>
<comment type="caution">
    <text evidence="3">The sequence shown here is derived from an EMBL/GenBank/DDBJ whole genome shotgun (WGS) entry which is preliminary data.</text>
</comment>
<keyword evidence="1" id="KW-0732">Signal</keyword>
<dbReference type="Pfam" id="PF13640">
    <property type="entry name" value="2OG-FeII_Oxy_3"/>
    <property type="match status" value="1"/>
</dbReference>
<evidence type="ECO:0000256" key="1">
    <source>
        <dbReference type="SAM" id="SignalP"/>
    </source>
</evidence>
<name>A0AAD7UPD5_9STRA</name>
<protein>
    <recommendedName>
        <fullName evidence="2">Prolyl 4-hydroxylase alpha subunit Fe(2+) 2OG dioxygenase domain-containing protein</fullName>
    </recommendedName>
</protein>
<gene>
    <name evidence="3" type="ORF">CTAYLR_004524</name>
</gene>